<comment type="function">
    <text evidence="9">Nucleoside triphosphate pyrophosphatase that hydrolyzes dTTP and UTP. May have a dual role in cell division arrest and in preventing the incorporation of modified nucleotides into cellular nucleic acids.</text>
</comment>
<protein>
    <recommendedName>
        <fullName evidence="9">dTTP/UTP pyrophosphatase</fullName>
        <shortName evidence="9">dTTPase/UTPase</shortName>
        <ecNumber evidence="9">3.6.1.9</ecNumber>
    </recommendedName>
    <alternativeName>
        <fullName evidence="9">Nucleoside triphosphate pyrophosphatase</fullName>
    </alternativeName>
    <alternativeName>
        <fullName evidence="9">Nucleotide pyrophosphatase</fullName>
        <shortName evidence="9">Nucleotide PPase</shortName>
    </alternativeName>
</protein>
<dbReference type="PANTHER" id="PTHR43213">
    <property type="entry name" value="BIFUNCTIONAL DTTP/UTP PYROPHOSPHATASE/METHYLTRANSFERASE PROTEIN-RELATED"/>
    <property type="match status" value="1"/>
</dbReference>
<dbReference type="NCBIfam" id="TIGR00172">
    <property type="entry name" value="maf"/>
    <property type="match status" value="1"/>
</dbReference>
<comment type="catalytic activity">
    <reaction evidence="9">
        <text>dTTP + H2O = dTMP + diphosphate + H(+)</text>
        <dbReference type="Rhea" id="RHEA:28534"/>
        <dbReference type="ChEBI" id="CHEBI:15377"/>
        <dbReference type="ChEBI" id="CHEBI:15378"/>
        <dbReference type="ChEBI" id="CHEBI:33019"/>
        <dbReference type="ChEBI" id="CHEBI:37568"/>
        <dbReference type="ChEBI" id="CHEBI:63528"/>
        <dbReference type="EC" id="3.6.1.9"/>
    </reaction>
</comment>
<name>A0A0H4X1H6_9BACT</name>
<evidence type="ECO:0000256" key="8">
    <source>
        <dbReference type="ARBA" id="ARBA00060749"/>
    </source>
</evidence>
<comment type="subcellular location">
    <subcellularLocation>
        <location evidence="2 9">Cytoplasm</location>
    </subcellularLocation>
</comment>
<evidence type="ECO:0000256" key="2">
    <source>
        <dbReference type="ARBA" id="ARBA00004496"/>
    </source>
</evidence>
<dbReference type="PATRIC" id="fig|1297742.4.peg.4434"/>
<dbReference type="OrthoDB" id="9807767at2"/>
<dbReference type="GO" id="GO:0036221">
    <property type="term" value="F:UTP diphosphatase activity"/>
    <property type="evidence" value="ECO:0007669"/>
    <property type="project" value="RHEA"/>
</dbReference>
<evidence type="ECO:0000256" key="4">
    <source>
        <dbReference type="ARBA" id="ARBA00022801"/>
    </source>
</evidence>
<comment type="function">
    <text evidence="7">Nucleoside triphosphate pyrophosphatase that hydrolyzes 7-methyl-GTP (m(7)GTP). May have a dual role in cell division arrest and in preventing the incorporation of modified nucleotides into cellular nucleic acids.</text>
</comment>
<keyword evidence="11" id="KW-1185">Reference proteome</keyword>
<dbReference type="FunFam" id="3.90.950.10:FF:000005">
    <property type="entry name" value="7-methyl-GTP pyrophosphatase"/>
    <property type="match status" value="1"/>
</dbReference>
<evidence type="ECO:0000256" key="1">
    <source>
        <dbReference type="ARBA" id="ARBA00001968"/>
    </source>
</evidence>
<comment type="similarity">
    <text evidence="9">Belongs to the Maf family. YhdE subfamily.</text>
</comment>
<proteinExistence type="inferred from homology"/>
<keyword evidence="3 9" id="KW-0963">Cytoplasm</keyword>
<feature type="site" description="Important for substrate specificity" evidence="9">
    <location>
        <position position="157"/>
    </location>
</feature>
<dbReference type="InterPro" id="IPR029001">
    <property type="entry name" value="ITPase-like_fam"/>
</dbReference>
<dbReference type="EMBL" id="CP012109">
    <property type="protein sequence ID" value="AKQ67480.1"/>
    <property type="molecule type" value="Genomic_DNA"/>
</dbReference>
<dbReference type="GO" id="GO:0005737">
    <property type="term" value="C:cytoplasm"/>
    <property type="evidence" value="ECO:0007669"/>
    <property type="project" value="UniProtKB-SubCell"/>
</dbReference>
<dbReference type="AlphaFoldDB" id="A0A0H4X1H6"/>
<keyword evidence="5 9" id="KW-0546">Nucleotide metabolism</keyword>
<evidence type="ECO:0000313" key="10">
    <source>
        <dbReference type="EMBL" id="AKQ67480.1"/>
    </source>
</evidence>
<comment type="caution">
    <text evidence="9">Lacks conserved residue(s) required for the propagation of feature annotation.</text>
</comment>
<sequence length="198" mass="21294">MHMNADQTLLILASASPRRRELLSQLDIRFTVSAADIDETPHPGEAAPAYVERLAREKARVVAARHPGAWVLAADTTVALGTELMGKPRDPEEAQAMLTRLSGRTHDVYTGVALAGRHEEALVVHTRVTFRALRESEMAWYAHSGEPLDKAGAYAIQGKGGFLVAGVEGSTSNVVGLPLGETVALLERAGVPVPWRTE</sequence>
<feature type="site" description="Important for substrate specificity" evidence="9">
    <location>
        <position position="18"/>
    </location>
</feature>
<keyword evidence="4 9" id="KW-0378">Hydrolase</keyword>
<evidence type="ECO:0000256" key="3">
    <source>
        <dbReference type="ARBA" id="ARBA00022490"/>
    </source>
</evidence>
<evidence type="ECO:0000256" key="7">
    <source>
        <dbReference type="ARBA" id="ARBA00053369"/>
    </source>
</evidence>
<reference evidence="10 11" key="1">
    <citation type="journal article" date="2016" name="PLoS ONE">
        <title>Complete Genome Sequence and Comparative Genomics of a Novel Myxobacterium Myxococcus hansupus.</title>
        <authorList>
            <person name="Sharma G."/>
            <person name="Narwani T."/>
            <person name="Subramanian S."/>
        </authorList>
    </citation>
    <scope>NUCLEOTIDE SEQUENCE [LARGE SCALE GENOMIC DNA]</scope>
    <source>
        <strain evidence="11">mixupus</strain>
    </source>
</reference>
<dbReference type="Pfam" id="PF02545">
    <property type="entry name" value="Maf"/>
    <property type="match status" value="1"/>
</dbReference>
<dbReference type="HAMAP" id="MF_00528">
    <property type="entry name" value="Maf"/>
    <property type="match status" value="1"/>
</dbReference>
<dbReference type="GO" id="GO:0009117">
    <property type="term" value="P:nucleotide metabolic process"/>
    <property type="evidence" value="ECO:0007669"/>
    <property type="project" value="UniProtKB-KW"/>
</dbReference>
<dbReference type="CDD" id="cd00555">
    <property type="entry name" value="Maf"/>
    <property type="match status" value="1"/>
</dbReference>
<dbReference type="eggNOG" id="COG0424">
    <property type="taxonomic scope" value="Bacteria"/>
</dbReference>
<dbReference type="Proteomes" id="UP000009026">
    <property type="component" value="Chromosome"/>
</dbReference>
<dbReference type="KEGG" id="mym:A176_004392"/>
<dbReference type="Gene3D" id="3.90.950.10">
    <property type="match status" value="1"/>
</dbReference>
<dbReference type="PANTHER" id="PTHR43213:SF5">
    <property type="entry name" value="BIFUNCTIONAL DTTP_UTP PYROPHOSPHATASE_METHYLTRANSFERASE PROTEIN-RELATED"/>
    <property type="match status" value="1"/>
</dbReference>
<feature type="site" description="Important for substrate specificity" evidence="9">
    <location>
        <position position="76"/>
    </location>
</feature>
<dbReference type="GO" id="GO:0036218">
    <property type="term" value="F:dTTP diphosphatase activity"/>
    <property type="evidence" value="ECO:0007669"/>
    <property type="project" value="RHEA"/>
</dbReference>
<feature type="active site" description="Proton acceptor" evidence="9">
    <location>
        <position position="75"/>
    </location>
</feature>
<dbReference type="SUPFAM" id="SSF52972">
    <property type="entry name" value="ITPase-like"/>
    <property type="match status" value="1"/>
</dbReference>
<comment type="similarity">
    <text evidence="8">Belongs to the Maf family. YceF subfamily.</text>
</comment>
<comment type="catalytic activity">
    <reaction evidence="6">
        <text>N(7)-methyl-GTP + H2O = N(7)-methyl-GMP + diphosphate + H(+)</text>
        <dbReference type="Rhea" id="RHEA:58744"/>
        <dbReference type="ChEBI" id="CHEBI:15377"/>
        <dbReference type="ChEBI" id="CHEBI:15378"/>
        <dbReference type="ChEBI" id="CHEBI:33019"/>
        <dbReference type="ChEBI" id="CHEBI:58285"/>
        <dbReference type="ChEBI" id="CHEBI:87133"/>
    </reaction>
</comment>
<dbReference type="EC" id="3.6.1.9" evidence="9"/>
<comment type="cofactor">
    <cofactor evidence="1 9">
        <name>a divalent metal cation</name>
        <dbReference type="ChEBI" id="CHEBI:60240"/>
    </cofactor>
</comment>
<dbReference type="InterPro" id="IPR003697">
    <property type="entry name" value="Maf-like"/>
</dbReference>
<dbReference type="PIRSF" id="PIRSF006305">
    <property type="entry name" value="Maf"/>
    <property type="match status" value="1"/>
</dbReference>
<evidence type="ECO:0000256" key="6">
    <source>
        <dbReference type="ARBA" id="ARBA00050213"/>
    </source>
</evidence>
<accession>A0A0H4X1H6</accession>
<dbReference type="STRING" id="1297742.A176_004392"/>
<dbReference type="RefSeq" id="WP_002639148.1">
    <property type="nucleotide sequence ID" value="NZ_CP012109.1"/>
</dbReference>
<organism evidence="10 11">
    <name type="scientific">Pseudomyxococcus hansupus</name>
    <dbReference type="NCBI Taxonomy" id="1297742"/>
    <lineage>
        <taxon>Bacteria</taxon>
        <taxon>Pseudomonadati</taxon>
        <taxon>Myxococcota</taxon>
        <taxon>Myxococcia</taxon>
        <taxon>Myxococcales</taxon>
        <taxon>Cystobacterineae</taxon>
        <taxon>Myxococcaceae</taxon>
        <taxon>Pseudomyxococcus</taxon>
    </lineage>
</organism>
<evidence type="ECO:0000256" key="5">
    <source>
        <dbReference type="ARBA" id="ARBA00023080"/>
    </source>
</evidence>
<evidence type="ECO:0000313" key="11">
    <source>
        <dbReference type="Proteomes" id="UP000009026"/>
    </source>
</evidence>
<gene>
    <name evidence="10" type="ORF">A176_004392</name>
</gene>
<evidence type="ECO:0000256" key="9">
    <source>
        <dbReference type="HAMAP-Rule" id="MF_00528"/>
    </source>
</evidence>
<comment type="catalytic activity">
    <reaction evidence="9">
        <text>UTP + H2O = UMP + diphosphate + H(+)</text>
        <dbReference type="Rhea" id="RHEA:29395"/>
        <dbReference type="ChEBI" id="CHEBI:15377"/>
        <dbReference type="ChEBI" id="CHEBI:15378"/>
        <dbReference type="ChEBI" id="CHEBI:33019"/>
        <dbReference type="ChEBI" id="CHEBI:46398"/>
        <dbReference type="ChEBI" id="CHEBI:57865"/>
        <dbReference type="EC" id="3.6.1.9"/>
    </reaction>
</comment>